<dbReference type="EMBL" id="MU253798">
    <property type="protein sequence ID" value="KAG9246619.1"/>
    <property type="molecule type" value="Genomic_DNA"/>
</dbReference>
<dbReference type="Pfam" id="PF01142">
    <property type="entry name" value="TruD"/>
    <property type="match status" value="1"/>
</dbReference>
<evidence type="ECO:0000259" key="5">
    <source>
        <dbReference type="PROSITE" id="PS50984"/>
    </source>
</evidence>
<dbReference type="InterPro" id="IPR011760">
    <property type="entry name" value="PsdUridine_synth_TruD_insert"/>
</dbReference>
<dbReference type="InterPro" id="IPR020119">
    <property type="entry name" value="PsdUridine_synth_TruD_CS"/>
</dbReference>
<evidence type="ECO:0000256" key="2">
    <source>
        <dbReference type="ARBA" id="ARBA00022694"/>
    </source>
</evidence>
<dbReference type="PANTHER" id="PTHR13326:SF21">
    <property type="entry name" value="PSEUDOURIDYLATE SYNTHASE PUS7L"/>
    <property type="match status" value="1"/>
</dbReference>
<dbReference type="GO" id="GO:0009982">
    <property type="term" value="F:pseudouridine synthase activity"/>
    <property type="evidence" value="ECO:0007669"/>
    <property type="project" value="InterPro"/>
</dbReference>
<evidence type="ECO:0000313" key="7">
    <source>
        <dbReference type="Proteomes" id="UP000887226"/>
    </source>
</evidence>
<feature type="region of interest" description="Disordered" evidence="4">
    <location>
        <begin position="916"/>
        <end position="944"/>
    </location>
</feature>
<comment type="caution">
    <text evidence="6">The sequence shown here is derived from an EMBL/GenBank/DDBJ whole genome shotgun (WGS) entry which is preliminary data.</text>
</comment>
<reference evidence="6" key="1">
    <citation type="journal article" date="2021" name="IMA Fungus">
        <title>Genomic characterization of three marine fungi, including Emericellopsis atlantica sp. nov. with signatures of a generalist lifestyle and marine biomass degradation.</title>
        <authorList>
            <person name="Hagestad O.C."/>
            <person name="Hou L."/>
            <person name="Andersen J.H."/>
            <person name="Hansen E.H."/>
            <person name="Altermark B."/>
            <person name="Li C."/>
            <person name="Kuhnert E."/>
            <person name="Cox R.J."/>
            <person name="Crous P.W."/>
            <person name="Spatafora J.W."/>
            <person name="Lail K."/>
            <person name="Amirebrahimi M."/>
            <person name="Lipzen A."/>
            <person name="Pangilinan J."/>
            <person name="Andreopoulos W."/>
            <person name="Hayes R.D."/>
            <person name="Ng V."/>
            <person name="Grigoriev I.V."/>
            <person name="Jackson S.A."/>
            <person name="Sutton T.D.S."/>
            <person name="Dobson A.D.W."/>
            <person name="Rama T."/>
        </authorList>
    </citation>
    <scope>NUCLEOTIDE SEQUENCE</scope>
    <source>
        <strain evidence="6">TRa3180A</strain>
    </source>
</reference>
<dbReference type="SUPFAM" id="SSF55120">
    <property type="entry name" value="Pseudouridine synthase"/>
    <property type="match status" value="1"/>
</dbReference>
<comment type="similarity">
    <text evidence="1">Belongs to the pseudouridine synthase TruD family.</text>
</comment>
<accession>A0A9P7Z6S5</accession>
<dbReference type="GO" id="GO:0001522">
    <property type="term" value="P:pseudouridine synthesis"/>
    <property type="evidence" value="ECO:0007669"/>
    <property type="project" value="InterPro"/>
</dbReference>
<dbReference type="InterPro" id="IPR020103">
    <property type="entry name" value="PsdUridine_synth_cat_dom_sf"/>
</dbReference>
<dbReference type="NCBIfam" id="TIGR00094">
    <property type="entry name" value="tRNA_TruD_broad"/>
    <property type="match status" value="1"/>
</dbReference>
<dbReference type="InterPro" id="IPR001656">
    <property type="entry name" value="PsdUridine_synth_TruD"/>
</dbReference>
<evidence type="ECO:0000256" key="4">
    <source>
        <dbReference type="SAM" id="MobiDB-lite"/>
    </source>
</evidence>
<proteinExistence type="inferred from homology"/>
<dbReference type="GO" id="GO:0008033">
    <property type="term" value="P:tRNA processing"/>
    <property type="evidence" value="ECO:0007669"/>
    <property type="project" value="UniProtKB-KW"/>
</dbReference>
<evidence type="ECO:0000256" key="3">
    <source>
        <dbReference type="ARBA" id="ARBA00023235"/>
    </source>
</evidence>
<dbReference type="PANTHER" id="PTHR13326">
    <property type="entry name" value="TRNA PSEUDOURIDINE SYNTHASE D"/>
    <property type="match status" value="1"/>
</dbReference>
<gene>
    <name evidence="6" type="ORF">BJ878DRAFT_496426</name>
</gene>
<protein>
    <submittedName>
        <fullName evidence="6">Multisubstrate pseudouridine synthase 7</fullName>
    </submittedName>
</protein>
<dbReference type="Gene3D" id="3.30.2350.20">
    <property type="entry name" value="TruD, catalytic domain"/>
    <property type="match status" value="3"/>
</dbReference>
<evidence type="ECO:0000256" key="1">
    <source>
        <dbReference type="ARBA" id="ARBA00007953"/>
    </source>
</evidence>
<keyword evidence="7" id="KW-1185">Reference proteome</keyword>
<dbReference type="GO" id="GO:0005634">
    <property type="term" value="C:nucleus"/>
    <property type="evidence" value="ECO:0007669"/>
    <property type="project" value="TreeGrafter"/>
</dbReference>
<keyword evidence="2" id="KW-0819">tRNA processing</keyword>
<dbReference type="Proteomes" id="UP000887226">
    <property type="component" value="Unassembled WGS sequence"/>
</dbReference>
<feature type="region of interest" description="Disordered" evidence="4">
    <location>
        <begin position="782"/>
        <end position="809"/>
    </location>
</feature>
<dbReference type="CDD" id="cd02576">
    <property type="entry name" value="PseudoU_synth_ScPUS7"/>
    <property type="match status" value="1"/>
</dbReference>
<dbReference type="GO" id="GO:0003723">
    <property type="term" value="F:RNA binding"/>
    <property type="evidence" value="ECO:0007669"/>
    <property type="project" value="InterPro"/>
</dbReference>
<dbReference type="OrthoDB" id="447290at2759"/>
<sequence>MVISKKAGDGLQPPAKRLRLQSEVTTQIQDQLQPAQTGKITPLVTETHIAKRTIISSSGFQPQRELEVGILHVVNSSNKGFLGVLKHRYTDFMVHEIAPDGNVVHLTTDRAPKQRNVLIAKTVEEDDQLSLKKEEGMEFRTGVPTGKITTKEEESPATKVDDIMADPGSTESPAKNEIVKEEGTEPVIKQKEPQNQGDALQSEATASLVKTKKDGYADPNISTVSFAISHDDEGKLIAYFGTEFKDELLAFHQKILAKPSARPTIFGVIFTPPMTDRTLRGKMHGDIRRMFSSKLETEVQSDGKIKVTAAPPVKEHPEGYGKDHFQRQPRVQNQRGNHGKGKLGWQELGGEYLHFSLYKENKDTMEIIGFLCSRLQMQPRDFAFAGTKDRRAVTVQRVSVRRVFADRVARLNSQLRGSRVGNFEYGKHQLELGELLGNQFTITLRDCHFGSQEGFDDSTLDHESRLKLAHEVVGTALEHLKTHGFLNYYGLQRFGTFGTGTDEIGLKILTGDYKTAVELILEYSEETVEAASGNGPRATDKIGRDDLARAEALHLFKAGKIHEAVQLMPRKYSGERQIIQHLGRTQTDYLGALNSVNRNLKLMYVHAYQSLVWNMAASERWARYGSKVVEGDLIIIDTKAERDVLRHDEVDDSGEVVVHPAVDDIAITHDDIYERARVLTLEEAESGAYTIFDVVLPTPGYDIEYPNNDIGDFYKQFMASDRGGKLDPADMRRSQKDFSLSGSYRKLIGQVGKDLSFEVSTYFEDTDQLVETDVERIDKNRPARTNPFQYPGRGNFNDRRGHGGRGGPGGDFLVSGNHQGGRYAGNRGQDNNEGSNRMHNAVRTAADIRDVAIPPTNTQLSAWQSLPEELPAEEKELQPAEDNAKLPAGPVNPDEVAHLIFTETFVQASVDEEGYRTSGRRAERKVSKDGSEISQENADAHEANLEKRVSSNTIVTDIPATLTEDAMEVDNEPSNAVAPTVQTETIHLSKSSADLESGGVKIAPTTQEDVTAASRKLNPNRNVTNTETLVPADVAPVIEQVNDCATVAEPEPKTPKIAVVLKFVLGTSQYATMALRELMGTTGVKTYKPDFSGGR</sequence>
<feature type="domain" description="TRUD" evidence="5">
    <location>
        <begin position="484"/>
        <end position="750"/>
    </location>
</feature>
<name>A0A9P7Z6S5_9HELO</name>
<dbReference type="PROSITE" id="PS50984">
    <property type="entry name" value="TRUD"/>
    <property type="match status" value="1"/>
</dbReference>
<keyword evidence="3" id="KW-0413">Isomerase</keyword>
<feature type="region of interest" description="Disordered" evidence="4">
    <location>
        <begin position="150"/>
        <end position="178"/>
    </location>
</feature>
<organism evidence="6 7">
    <name type="scientific">Calycina marina</name>
    <dbReference type="NCBI Taxonomy" id="1763456"/>
    <lineage>
        <taxon>Eukaryota</taxon>
        <taxon>Fungi</taxon>
        <taxon>Dikarya</taxon>
        <taxon>Ascomycota</taxon>
        <taxon>Pezizomycotina</taxon>
        <taxon>Leotiomycetes</taxon>
        <taxon>Helotiales</taxon>
        <taxon>Pezizellaceae</taxon>
        <taxon>Calycina</taxon>
    </lineage>
</organism>
<feature type="compositionally biased region" description="Basic and acidic residues" evidence="4">
    <location>
        <begin position="150"/>
        <end position="162"/>
    </location>
</feature>
<dbReference type="AlphaFoldDB" id="A0A9P7Z6S5"/>
<dbReference type="InterPro" id="IPR042214">
    <property type="entry name" value="TruD_catalytic"/>
</dbReference>
<dbReference type="PROSITE" id="PS01268">
    <property type="entry name" value="UPF0024"/>
    <property type="match status" value="1"/>
</dbReference>
<evidence type="ECO:0000313" key="6">
    <source>
        <dbReference type="EMBL" id="KAG9246619.1"/>
    </source>
</evidence>
<feature type="compositionally biased region" description="Basic and acidic residues" evidence="4">
    <location>
        <begin position="920"/>
        <end position="931"/>
    </location>
</feature>